<comment type="caution">
    <text evidence="3">The sequence shown here is derived from an EMBL/GenBank/DDBJ whole genome shotgun (WGS) entry which is preliminary data.</text>
</comment>
<keyword evidence="3" id="KW-0808">Transferase</keyword>
<name>A0A314YJ21_PRUYE</name>
<feature type="compositionally biased region" description="Polar residues" evidence="2">
    <location>
        <begin position="69"/>
        <end position="89"/>
    </location>
</feature>
<accession>A0A314YJ21</accession>
<sequence length="89" mass="10291">MLCWPFFADQQTNCHYTCKEWGIGMEINNDVKRDDVEKLVRELMEGEKGKKIKNKAMEWKTLAEEATSLHGSSSTNLDHLANQMQSRKS</sequence>
<proteinExistence type="inferred from homology"/>
<dbReference type="GO" id="GO:0080044">
    <property type="term" value="F:quercetin 7-O-glucosyltransferase activity"/>
    <property type="evidence" value="ECO:0007669"/>
    <property type="project" value="TreeGrafter"/>
</dbReference>
<keyword evidence="4" id="KW-1185">Reference proteome</keyword>
<comment type="similarity">
    <text evidence="1">Belongs to the UDP-glycosyltransferase family.</text>
</comment>
<dbReference type="Gene3D" id="3.40.50.2000">
    <property type="entry name" value="Glycogen Phosphorylase B"/>
    <property type="match status" value="2"/>
</dbReference>
<gene>
    <name evidence="3" type="ORF">Pyn_29214</name>
</gene>
<evidence type="ECO:0000256" key="1">
    <source>
        <dbReference type="ARBA" id="ARBA00009995"/>
    </source>
</evidence>
<protein>
    <submittedName>
        <fullName evidence="3">7-deoxyloganetin glucosyltransferase-like</fullName>
    </submittedName>
</protein>
<dbReference type="PANTHER" id="PTHR11926">
    <property type="entry name" value="GLUCOSYL/GLUCURONOSYL TRANSFERASES"/>
    <property type="match status" value="1"/>
</dbReference>
<dbReference type="OrthoDB" id="5835829at2759"/>
<reference evidence="3 4" key="1">
    <citation type="submission" date="2018-02" db="EMBL/GenBank/DDBJ databases">
        <title>Draft genome of wild Prunus yedoensis var. nudiflora.</title>
        <authorList>
            <person name="Baek S."/>
            <person name="Kim J.-H."/>
            <person name="Choi K."/>
            <person name="Kim G.-B."/>
            <person name="Cho A."/>
            <person name="Jang H."/>
            <person name="Shin C.-H."/>
            <person name="Yu H.-J."/>
            <person name="Mun J.-H."/>
        </authorList>
    </citation>
    <scope>NUCLEOTIDE SEQUENCE [LARGE SCALE GENOMIC DNA]</scope>
    <source>
        <strain evidence="4">cv. Jeju island</strain>
        <tissue evidence="3">Leaf</tissue>
    </source>
</reference>
<feature type="region of interest" description="Disordered" evidence="2">
    <location>
        <begin position="67"/>
        <end position="89"/>
    </location>
</feature>
<dbReference type="PANTHER" id="PTHR11926:SF1516">
    <property type="entry name" value="GLYCOSYLTRANSFERASE"/>
    <property type="match status" value="1"/>
</dbReference>
<dbReference type="Proteomes" id="UP000250321">
    <property type="component" value="Unassembled WGS sequence"/>
</dbReference>
<evidence type="ECO:0000313" key="3">
    <source>
        <dbReference type="EMBL" id="PQQ05159.1"/>
    </source>
</evidence>
<dbReference type="FunFam" id="3.40.50.2000:FF:000796">
    <property type="entry name" value="Uncharacterized protein"/>
    <property type="match status" value="1"/>
</dbReference>
<evidence type="ECO:0000256" key="2">
    <source>
        <dbReference type="SAM" id="MobiDB-lite"/>
    </source>
</evidence>
<evidence type="ECO:0000313" key="4">
    <source>
        <dbReference type="Proteomes" id="UP000250321"/>
    </source>
</evidence>
<dbReference type="GO" id="GO:0080043">
    <property type="term" value="F:quercetin 3-O-glucosyltransferase activity"/>
    <property type="evidence" value="ECO:0007669"/>
    <property type="project" value="TreeGrafter"/>
</dbReference>
<dbReference type="AlphaFoldDB" id="A0A314YJ21"/>
<dbReference type="STRING" id="2094558.A0A314YJ21"/>
<dbReference type="SUPFAM" id="SSF53756">
    <property type="entry name" value="UDP-Glycosyltransferase/glycogen phosphorylase"/>
    <property type="match status" value="1"/>
</dbReference>
<organism evidence="3 4">
    <name type="scientific">Prunus yedoensis var. nudiflora</name>
    <dbReference type="NCBI Taxonomy" id="2094558"/>
    <lineage>
        <taxon>Eukaryota</taxon>
        <taxon>Viridiplantae</taxon>
        <taxon>Streptophyta</taxon>
        <taxon>Embryophyta</taxon>
        <taxon>Tracheophyta</taxon>
        <taxon>Spermatophyta</taxon>
        <taxon>Magnoliopsida</taxon>
        <taxon>eudicotyledons</taxon>
        <taxon>Gunneridae</taxon>
        <taxon>Pentapetalae</taxon>
        <taxon>rosids</taxon>
        <taxon>fabids</taxon>
        <taxon>Rosales</taxon>
        <taxon>Rosaceae</taxon>
        <taxon>Amygdaloideae</taxon>
        <taxon>Amygdaleae</taxon>
        <taxon>Prunus</taxon>
    </lineage>
</organism>
<dbReference type="EMBL" id="PJQY01001127">
    <property type="protein sequence ID" value="PQQ05159.1"/>
    <property type="molecule type" value="Genomic_DNA"/>
</dbReference>